<accession>A0A1I1GJ09</accession>
<protein>
    <submittedName>
        <fullName evidence="1">Uncharacterized protein</fullName>
    </submittedName>
</protein>
<name>A0A1I1GJ09_9SPHI</name>
<gene>
    <name evidence="1" type="ORF">SAMN05421747_104234</name>
</gene>
<proteinExistence type="predicted"/>
<feature type="non-terminal residue" evidence="1">
    <location>
        <position position="1"/>
    </location>
</feature>
<dbReference type="Proteomes" id="UP000199577">
    <property type="component" value="Unassembled WGS sequence"/>
</dbReference>
<dbReference type="AlphaFoldDB" id="A0A1I1GJ09"/>
<sequence length="158" mass="17061">CPAKAIGHRGDGMAGAEPALGLFNTAGGDVLDQFVSMQAAVELAQAPRRGLQRGSNLALTETGVLEKLAKHLPDMTLRLHRGLPREELKLFMNSPRFGSGLRPPLPTRPPAGVRPIVEGLSKRCRRIVEALSKDCRTSLEQLSKPCRTIAEQPGRVLP</sequence>
<evidence type="ECO:0000313" key="2">
    <source>
        <dbReference type="Proteomes" id="UP000199577"/>
    </source>
</evidence>
<reference evidence="1 2" key="1">
    <citation type="submission" date="2016-10" db="EMBL/GenBank/DDBJ databases">
        <authorList>
            <person name="de Groot N.N."/>
        </authorList>
    </citation>
    <scope>NUCLEOTIDE SEQUENCE [LARGE SCALE GENOMIC DNA]</scope>
    <source>
        <strain evidence="1 2">DSM 22900</strain>
    </source>
</reference>
<dbReference type="EMBL" id="FOLL01000004">
    <property type="protein sequence ID" value="SFC11501.1"/>
    <property type="molecule type" value="Genomic_DNA"/>
</dbReference>
<keyword evidence="2" id="KW-1185">Reference proteome</keyword>
<organism evidence="1 2">
    <name type="scientific">Parapedobacter composti</name>
    <dbReference type="NCBI Taxonomy" id="623281"/>
    <lineage>
        <taxon>Bacteria</taxon>
        <taxon>Pseudomonadati</taxon>
        <taxon>Bacteroidota</taxon>
        <taxon>Sphingobacteriia</taxon>
        <taxon>Sphingobacteriales</taxon>
        <taxon>Sphingobacteriaceae</taxon>
        <taxon>Parapedobacter</taxon>
    </lineage>
</organism>
<evidence type="ECO:0000313" key="1">
    <source>
        <dbReference type="EMBL" id="SFC11501.1"/>
    </source>
</evidence>